<dbReference type="EMBL" id="CP006272">
    <property type="protein sequence ID" value="AGZ42676.1"/>
    <property type="molecule type" value="Genomic_DNA"/>
</dbReference>
<keyword evidence="2" id="KW-1185">Reference proteome</keyword>
<evidence type="ECO:0000313" key="2">
    <source>
        <dbReference type="Proteomes" id="UP000017746"/>
    </source>
</evidence>
<dbReference type="STRING" id="1246995.AFR_22030"/>
<protein>
    <submittedName>
        <fullName evidence="1">Uncharacterized protein</fullName>
    </submittedName>
</protein>
<evidence type="ECO:0000313" key="1">
    <source>
        <dbReference type="EMBL" id="AGZ42676.1"/>
    </source>
</evidence>
<dbReference type="PATRIC" id="fig|1246995.3.peg.4465"/>
<organism evidence="1 2">
    <name type="scientific">Actinoplanes friuliensis DSM 7358</name>
    <dbReference type="NCBI Taxonomy" id="1246995"/>
    <lineage>
        <taxon>Bacteria</taxon>
        <taxon>Bacillati</taxon>
        <taxon>Actinomycetota</taxon>
        <taxon>Actinomycetes</taxon>
        <taxon>Micromonosporales</taxon>
        <taxon>Micromonosporaceae</taxon>
        <taxon>Actinoplanes</taxon>
    </lineage>
</organism>
<dbReference type="Proteomes" id="UP000017746">
    <property type="component" value="Chromosome"/>
</dbReference>
<gene>
    <name evidence="1" type="ORF">AFR_22030</name>
</gene>
<name>U5W440_9ACTN</name>
<proteinExistence type="predicted"/>
<dbReference type="KEGG" id="afs:AFR_22030"/>
<dbReference type="HOGENOM" id="CLU_2930639_0_0_11"/>
<dbReference type="RefSeq" id="WP_023363047.1">
    <property type="nucleotide sequence ID" value="NC_022657.1"/>
</dbReference>
<sequence>MRTAPVIRSLLATTYLLALVLHGRWNSLSAVLAASVVAVWAFPLIRDARLRRGTEPLSPQ</sequence>
<accession>U5W440</accession>
<reference evidence="1 2" key="1">
    <citation type="journal article" date="2014" name="J. Biotechnol.">
        <title>Complete genome sequence of the actinobacterium Actinoplanes friuliensis HAG 010964, producer of the lipopeptide antibiotic friulimycin.</title>
        <authorList>
            <person name="Ruckert C."/>
            <person name="Szczepanowski R."/>
            <person name="Albersmeier A."/>
            <person name="Goesmann A."/>
            <person name="Fischer N."/>
            <person name="Steinkamper A."/>
            <person name="Puhler A."/>
            <person name="Biener R."/>
            <person name="Schwartz D."/>
            <person name="Kalinowski J."/>
        </authorList>
    </citation>
    <scope>NUCLEOTIDE SEQUENCE [LARGE SCALE GENOMIC DNA]</scope>
    <source>
        <strain evidence="1 2">DSM 7358</strain>
    </source>
</reference>
<dbReference type="AlphaFoldDB" id="U5W440"/>